<feature type="transmembrane region" description="Helical" evidence="6">
    <location>
        <begin position="149"/>
        <end position="173"/>
    </location>
</feature>
<proteinExistence type="inferred from homology"/>
<evidence type="ECO:0000256" key="1">
    <source>
        <dbReference type="ARBA" id="ARBA00004141"/>
    </source>
</evidence>
<reference evidence="7" key="1">
    <citation type="submission" date="2020-11" db="EMBL/GenBank/DDBJ databases">
        <authorList>
            <person name="Tran Van P."/>
        </authorList>
    </citation>
    <scope>NUCLEOTIDE SEQUENCE</scope>
</reference>
<comment type="subcellular location">
    <subcellularLocation>
        <location evidence="1">Membrane</location>
        <topology evidence="1">Multi-pass membrane protein</topology>
    </subcellularLocation>
</comment>
<evidence type="ECO:0008006" key="8">
    <source>
        <dbReference type="Google" id="ProtNLM"/>
    </source>
</evidence>
<dbReference type="GO" id="GO:0005384">
    <property type="term" value="F:manganese ion transmembrane transporter activity"/>
    <property type="evidence" value="ECO:0007669"/>
    <property type="project" value="TreeGrafter"/>
</dbReference>
<evidence type="ECO:0000256" key="4">
    <source>
        <dbReference type="ARBA" id="ARBA00022989"/>
    </source>
</evidence>
<dbReference type="EMBL" id="OC318674">
    <property type="protein sequence ID" value="CAD7402877.1"/>
    <property type="molecule type" value="Genomic_DNA"/>
</dbReference>
<evidence type="ECO:0000256" key="2">
    <source>
        <dbReference type="ARBA" id="ARBA00009190"/>
    </source>
</evidence>
<keyword evidence="5 6" id="KW-0472">Membrane</keyword>
<comment type="similarity">
    <text evidence="2">Belongs to the GDT1 family.</text>
</comment>
<evidence type="ECO:0000313" key="7">
    <source>
        <dbReference type="EMBL" id="CAD7402877.1"/>
    </source>
</evidence>
<feature type="transmembrane region" description="Helical" evidence="6">
    <location>
        <begin position="290"/>
        <end position="311"/>
    </location>
</feature>
<name>A0A7R9GZT5_TIMCR</name>
<dbReference type="PANTHER" id="PTHR12608:SF1">
    <property type="entry name" value="TRANSMEMBRANE PROTEIN 165"/>
    <property type="match status" value="1"/>
</dbReference>
<feature type="transmembrane region" description="Helical" evidence="6">
    <location>
        <begin position="179"/>
        <end position="197"/>
    </location>
</feature>
<dbReference type="GO" id="GO:0032472">
    <property type="term" value="P:Golgi calcium ion transport"/>
    <property type="evidence" value="ECO:0007669"/>
    <property type="project" value="TreeGrafter"/>
</dbReference>
<keyword evidence="4 6" id="KW-1133">Transmembrane helix</keyword>
<organism evidence="7">
    <name type="scientific">Timema cristinae</name>
    <name type="common">Walking stick</name>
    <dbReference type="NCBI Taxonomy" id="61476"/>
    <lineage>
        <taxon>Eukaryota</taxon>
        <taxon>Metazoa</taxon>
        <taxon>Ecdysozoa</taxon>
        <taxon>Arthropoda</taxon>
        <taxon>Hexapoda</taxon>
        <taxon>Insecta</taxon>
        <taxon>Pterygota</taxon>
        <taxon>Neoptera</taxon>
        <taxon>Polyneoptera</taxon>
        <taxon>Phasmatodea</taxon>
        <taxon>Timematodea</taxon>
        <taxon>Timematoidea</taxon>
        <taxon>Timematidae</taxon>
        <taxon>Timema</taxon>
    </lineage>
</organism>
<accession>A0A7R9GZT5</accession>
<dbReference type="GO" id="GO:0032468">
    <property type="term" value="P:Golgi calcium ion homeostasis"/>
    <property type="evidence" value="ECO:0007669"/>
    <property type="project" value="TreeGrafter"/>
</dbReference>
<feature type="transmembrane region" description="Helical" evidence="6">
    <location>
        <begin position="110"/>
        <end position="128"/>
    </location>
</feature>
<evidence type="ECO:0000256" key="3">
    <source>
        <dbReference type="ARBA" id="ARBA00022692"/>
    </source>
</evidence>
<dbReference type="GO" id="GO:0016020">
    <property type="term" value="C:membrane"/>
    <property type="evidence" value="ECO:0007669"/>
    <property type="project" value="UniProtKB-SubCell"/>
</dbReference>
<sequence>MRAMPVLSSLEPEQPLSRLTASLTITWTSRLSEPWSFIVAERKESWEGKKGGDIPLHWNGHSSAVLAEQRGRLALLMALFLFHDVSKTWDKGHILDKADIETLDDGRGKIGNLGFIHAFVAALSVIIVSELGDKTFFIAAIMAMRHPRLTVFLGAISALAFMTILSVAFGWVATLIPRAFTYYISTALFAIFGLKMLKEGYSMSDNEGQEEFDEVQQDLRKRDDEYEKEAATSLVQDPESGVIRKTAKSSSVVGMISRIFIQSFTLTFLAEWGDRSQLATIILAAREDVVGVAVGGVLGHSLCTGLAVMGGRMIAQRISVRTDQNIRQLVESCMYPHVFTKVVMNKTVSMDFTKNKSTEKSPEKVAVLISHVLQFCNDKLFSIINSYVDLEISASVKYPKSNLHMKMKIFILFIILINV</sequence>
<protein>
    <recommendedName>
        <fullName evidence="8">GDT1 family protein</fullName>
    </recommendedName>
</protein>
<evidence type="ECO:0000256" key="5">
    <source>
        <dbReference type="ARBA" id="ARBA00023136"/>
    </source>
</evidence>
<evidence type="ECO:0000256" key="6">
    <source>
        <dbReference type="SAM" id="Phobius"/>
    </source>
</evidence>
<dbReference type="InterPro" id="IPR049555">
    <property type="entry name" value="GDT1-like_CS"/>
</dbReference>
<keyword evidence="3 6" id="KW-0812">Transmembrane</keyword>
<dbReference type="Pfam" id="PF01169">
    <property type="entry name" value="GDT1"/>
    <property type="match status" value="2"/>
</dbReference>
<dbReference type="PANTHER" id="PTHR12608">
    <property type="entry name" value="TRANSMEMBRANE PROTEIN HTP-1 RELATED"/>
    <property type="match status" value="1"/>
</dbReference>
<dbReference type="GO" id="GO:0015085">
    <property type="term" value="F:calcium ion transmembrane transporter activity"/>
    <property type="evidence" value="ECO:0007669"/>
    <property type="project" value="TreeGrafter"/>
</dbReference>
<dbReference type="GO" id="GO:0005794">
    <property type="term" value="C:Golgi apparatus"/>
    <property type="evidence" value="ECO:0007669"/>
    <property type="project" value="TreeGrafter"/>
</dbReference>
<gene>
    <name evidence="7" type="ORF">TCEB3V08_LOCUS6724</name>
</gene>
<dbReference type="AlphaFoldDB" id="A0A7R9GZT5"/>
<dbReference type="InterPro" id="IPR001727">
    <property type="entry name" value="GDT1-like"/>
</dbReference>
<dbReference type="PROSITE" id="PS01214">
    <property type="entry name" value="UPF0016"/>
    <property type="match status" value="1"/>
</dbReference>